<comment type="caution">
    <text evidence="1">The sequence shown here is derived from an EMBL/GenBank/DDBJ whole genome shotgun (WGS) entry which is preliminary data.</text>
</comment>
<dbReference type="Proteomes" id="UP001226434">
    <property type="component" value="Unassembled WGS sequence"/>
</dbReference>
<reference evidence="1 2" key="1">
    <citation type="submission" date="2023-05" db="EMBL/GenBank/DDBJ databases">
        <title>Genome sequence of Pinibacter sp. MAH-24.</title>
        <authorList>
            <person name="Huq M.A."/>
        </authorList>
    </citation>
    <scope>NUCLEOTIDE SEQUENCE [LARGE SCALE GENOMIC DNA]</scope>
    <source>
        <strain evidence="1 2">MAH-24</strain>
    </source>
</reference>
<organism evidence="1 2">
    <name type="scientific">Pinibacter soli</name>
    <dbReference type="NCBI Taxonomy" id="3044211"/>
    <lineage>
        <taxon>Bacteria</taxon>
        <taxon>Pseudomonadati</taxon>
        <taxon>Bacteroidota</taxon>
        <taxon>Chitinophagia</taxon>
        <taxon>Chitinophagales</taxon>
        <taxon>Chitinophagaceae</taxon>
        <taxon>Pinibacter</taxon>
    </lineage>
</organism>
<dbReference type="EMBL" id="JASBRG010000003">
    <property type="protein sequence ID" value="MDI3319473.1"/>
    <property type="molecule type" value="Genomic_DNA"/>
</dbReference>
<dbReference type="PROSITE" id="PS51257">
    <property type="entry name" value="PROKAR_LIPOPROTEIN"/>
    <property type="match status" value="1"/>
</dbReference>
<proteinExistence type="predicted"/>
<dbReference type="RefSeq" id="WP_282333589.1">
    <property type="nucleotide sequence ID" value="NZ_JASBRG010000003.1"/>
</dbReference>
<dbReference type="Pfam" id="PF06291">
    <property type="entry name" value="Lambda_Bor"/>
    <property type="match status" value="1"/>
</dbReference>
<accession>A0ABT6RA86</accession>
<keyword evidence="2" id="KW-1185">Reference proteome</keyword>
<protein>
    <submittedName>
        <fullName evidence="1">Uncharacterized protein</fullName>
    </submittedName>
</protein>
<evidence type="ECO:0000313" key="1">
    <source>
        <dbReference type="EMBL" id="MDI3319473.1"/>
    </source>
</evidence>
<sequence>MRLQSMIAATSLVCCCSFSSCYSYRLATHAQSSTDDIYPNHKKVHSMFWGLLNSPQVIQTPVCDSLHVLGVSEVRIKVGFGNALLTVFTLGIYCPATVYWKCSKPCPITDSL</sequence>
<gene>
    <name evidence="1" type="ORF">QJ048_06795</name>
</gene>
<name>A0ABT6RA86_9BACT</name>
<dbReference type="InterPro" id="IPR010438">
    <property type="entry name" value="Lambda_Bor"/>
</dbReference>
<evidence type="ECO:0000313" key="2">
    <source>
        <dbReference type="Proteomes" id="UP001226434"/>
    </source>
</evidence>